<gene>
    <name evidence="8" type="primary">fliD</name>
    <name evidence="8" type="ORF">Q6348_02830</name>
</gene>
<name>A0ABT9D5R0_9CELL</name>
<evidence type="ECO:0000259" key="6">
    <source>
        <dbReference type="Pfam" id="PF02465"/>
    </source>
</evidence>
<comment type="function">
    <text evidence="5">Required for morphogenesis and for the elongation of the flagellar filament by facilitating polymerization of the flagellin monomers at the tip of growing filament. Forms a capping structure, which prevents flagellin subunits (transported through the central channel of the flagellum) from leaking out without polymerization at the distal end.</text>
</comment>
<dbReference type="Pfam" id="PF07195">
    <property type="entry name" value="FliD_C"/>
    <property type="match status" value="1"/>
</dbReference>
<protein>
    <recommendedName>
        <fullName evidence="5">Flagellar hook-associated protein 2</fullName>
        <shortName evidence="5">HAP2</shortName>
    </recommendedName>
    <alternativeName>
        <fullName evidence="5">Flagellar cap protein</fullName>
    </alternativeName>
</protein>
<reference evidence="8 9" key="1">
    <citation type="submission" date="2023-07" db="EMBL/GenBank/DDBJ databases">
        <title>Description of novel actinomycetes strains, isolated from tidal flat sediment.</title>
        <authorList>
            <person name="Lu C."/>
        </authorList>
    </citation>
    <scope>NUCLEOTIDE SEQUENCE [LARGE SCALE GENOMIC DNA]</scope>
    <source>
        <strain evidence="8 9">SYSU T00b441</strain>
    </source>
</reference>
<feature type="domain" description="Flagellar hook-associated protein 2 C-terminal" evidence="7">
    <location>
        <begin position="204"/>
        <end position="429"/>
    </location>
</feature>
<dbReference type="PANTHER" id="PTHR30288:SF0">
    <property type="entry name" value="FLAGELLAR HOOK-ASSOCIATED PROTEIN 2"/>
    <property type="match status" value="1"/>
</dbReference>
<feature type="domain" description="Flagellar hook-associated protein 2 N-terminal" evidence="6">
    <location>
        <begin position="12"/>
        <end position="107"/>
    </location>
</feature>
<evidence type="ECO:0000256" key="3">
    <source>
        <dbReference type="ARBA" id="ARBA00023054"/>
    </source>
</evidence>
<organism evidence="8 9">
    <name type="scientific">Actinotalea lenta</name>
    <dbReference type="NCBI Taxonomy" id="3064654"/>
    <lineage>
        <taxon>Bacteria</taxon>
        <taxon>Bacillati</taxon>
        <taxon>Actinomycetota</taxon>
        <taxon>Actinomycetes</taxon>
        <taxon>Micrococcales</taxon>
        <taxon>Cellulomonadaceae</taxon>
        <taxon>Actinotalea</taxon>
    </lineage>
</organism>
<keyword evidence="8" id="KW-0966">Cell projection</keyword>
<keyword evidence="8" id="KW-0969">Cilium</keyword>
<evidence type="ECO:0000313" key="9">
    <source>
        <dbReference type="Proteomes" id="UP001232536"/>
    </source>
</evidence>
<dbReference type="InterPro" id="IPR003481">
    <property type="entry name" value="FliD_N"/>
</dbReference>
<evidence type="ECO:0000313" key="8">
    <source>
        <dbReference type="EMBL" id="MDO8106129.1"/>
    </source>
</evidence>
<evidence type="ECO:0000256" key="5">
    <source>
        <dbReference type="RuleBase" id="RU362066"/>
    </source>
</evidence>
<keyword evidence="5" id="KW-0964">Secreted</keyword>
<evidence type="ECO:0000256" key="4">
    <source>
        <dbReference type="ARBA" id="ARBA00023143"/>
    </source>
</evidence>
<comment type="caution">
    <text evidence="8">The sequence shown here is derived from an EMBL/GenBank/DDBJ whole genome shotgun (WGS) entry which is preliminary data.</text>
</comment>
<keyword evidence="8" id="KW-0282">Flagellum</keyword>
<sequence length="450" mass="45909">MAGSTSISGIVSGMDTTSIINQLMQVEAAPQTLLKHKQSTATSLVSALQSLNTKVASLTTAARTAADPDSWKAVSATSSASSVTATTTSNATPSSVTFTVDSVAQSQSSLVQMPASFYTIPPTFQVIRGGQTYNVTAQSTSMADIVAAFNGAGAGVTATTVSANGTTYLQLTGTDTGQANAFTVQSQDSTGTWTDLTTTQIRAASDASITLFAGTPAAQTVTQASNTFSGVLGGVDLTVSAVETNPVTVTVARDDDALTKLASGLVNNLNATLSEIQSRRASKTTTDATGRTVVTGGLFAGDSTTMLLQQDLMDAGSTSVNGMSLAQIGITLSQDGTFALDSGTFSSALAADPGKVQDLLSGMAGRVQQVGDQASNSGYGSLTLEIQSQQSMVKDLSDQISSWDDRLALRRSTLETTYTAMESALSNLKSQSTWLASQLSSLSASSGASA</sequence>
<dbReference type="InterPro" id="IPR040026">
    <property type="entry name" value="FliD"/>
</dbReference>
<keyword evidence="3" id="KW-0175">Coiled coil</keyword>
<dbReference type="PANTHER" id="PTHR30288">
    <property type="entry name" value="FLAGELLAR CAP/ASSEMBLY PROTEIN FLID"/>
    <property type="match status" value="1"/>
</dbReference>
<keyword evidence="9" id="KW-1185">Reference proteome</keyword>
<comment type="subcellular location">
    <subcellularLocation>
        <location evidence="5">Secreted</location>
    </subcellularLocation>
    <subcellularLocation>
        <location evidence="5">Bacterial flagellum</location>
    </subcellularLocation>
</comment>
<dbReference type="EMBL" id="JAUQYP010000001">
    <property type="protein sequence ID" value="MDO8106129.1"/>
    <property type="molecule type" value="Genomic_DNA"/>
</dbReference>
<dbReference type="Pfam" id="PF02465">
    <property type="entry name" value="FliD_N"/>
    <property type="match status" value="1"/>
</dbReference>
<dbReference type="RefSeq" id="WP_304599819.1">
    <property type="nucleotide sequence ID" value="NZ_JAUQYP010000001.1"/>
</dbReference>
<comment type="similarity">
    <text evidence="1 5">Belongs to the FliD family.</text>
</comment>
<accession>A0ABT9D5R0</accession>
<dbReference type="Proteomes" id="UP001232536">
    <property type="component" value="Unassembled WGS sequence"/>
</dbReference>
<comment type="subunit">
    <text evidence="2 5">Homopentamer.</text>
</comment>
<dbReference type="InterPro" id="IPR010809">
    <property type="entry name" value="FliD_C"/>
</dbReference>
<keyword evidence="4 5" id="KW-0975">Bacterial flagellum</keyword>
<evidence type="ECO:0000259" key="7">
    <source>
        <dbReference type="Pfam" id="PF07195"/>
    </source>
</evidence>
<evidence type="ECO:0000256" key="2">
    <source>
        <dbReference type="ARBA" id="ARBA00011255"/>
    </source>
</evidence>
<evidence type="ECO:0000256" key="1">
    <source>
        <dbReference type="ARBA" id="ARBA00009764"/>
    </source>
</evidence>
<proteinExistence type="inferred from homology"/>